<feature type="region of interest" description="Disordered" evidence="13">
    <location>
        <begin position="379"/>
        <end position="473"/>
    </location>
</feature>
<evidence type="ECO:0000256" key="9">
    <source>
        <dbReference type="ARBA" id="ARBA00022771"/>
    </source>
</evidence>
<feature type="compositionally biased region" description="Basic and acidic residues" evidence="13">
    <location>
        <begin position="544"/>
        <end position="571"/>
    </location>
</feature>
<comment type="similarity">
    <text evidence="11">Belongs to the ZNF598/HEL2 family.</text>
</comment>
<dbReference type="Pfam" id="PF25447">
    <property type="entry name" value="RING_ZNF598"/>
    <property type="match status" value="1"/>
</dbReference>
<evidence type="ECO:0000256" key="13">
    <source>
        <dbReference type="SAM" id="MobiDB-lite"/>
    </source>
</evidence>
<dbReference type="CDD" id="cd16615">
    <property type="entry name" value="RING-HC_ZNF598"/>
    <property type="match status" value="1"/>
</dbReference>
<dbReference type="PANTHER" id="PTHR22938:SF0">
    <property type="entry name" value="E3 UBIQUITIN-PROTEIN LIGASE ZNF598"/>
    <property type="match status" value="1"/>
</dbReference>
<feature type="region of interest" description="Disordered" evidence="13">
    <location>
        <begin position="316"/>
        <end position="345"/>
    </location>
</feature>
<protein>
    <recommendedName>
        <fullName evidence="4">RING-type E3 ubiquitin transferase</fullName>
        <ecNumber evidence="4">2.3.2.27</ecNumber>
    </recommendedName>
</protein>
<dbReference type="SUPFAM" id="SSF57850">
    <property type="entry name" value="RING/U-box"/>
    <property type="match status" value="1"/>
</dbReference>
<sequence length="850" mass="95347">MSAKSNEGQENICVVCFKNVEIYSIGSCDHMVCYECSTRMRVLCRQNECPICRQDLPKVVFTNIVKPFSQIVISSLLQDVKFKIYFQSKIIQDAFYKLLEHSCSICPNSPSFKTFQTLHDHMKKQHDLHYCDLCVEHLKIFSSERQCYTQKNLEQHKRKGDVDDRSHRGHPLCRFCDVRYMDNDCLYRHLRRDHLYCHFCDADGLDLYYSSYEYLREHFQTEHYLCEEGSCIDEKFTAVFRTDIDLRAHRASAHGRTLGKAAAKQARTLELEFTLKPRHRQLENLKKGRGGSICNASSVEGAVGGVPEQTARVNLPNLDSSEFPSLPSGSSPAPGALPQQHGRNTGLRVHAFGRRNGPLDMSEENFPVLGVANDGAMPGTSVKLNSNSERSASNKIGAAKNSSNQVKSRANAEKNNKLKQDEFPCLTSSKKPQTSNPTPINWASISNKKPEPASVSTSTAQGKSKAPKLNGVDDFPCLNTKFNANLKLKANEPTKSNFVNVKTYKNNKEEENKGKKTNSQVPVEVTEGTSSKAKSKKKKSKGNNMEEKSDTAKKKGGPKEAESKETEKSEDVQSSALSVPTASEMTLVKPLPKVEDWFGELRKNVGTSQGEDDNLEELRNPSAEVSFQSNNFSFPINNGSSSSTVGNNNFNFKSLLKSSETKVPPGFDNFNGCFNNNELKKPPPGFAANFLPYNALELTANNDGQGFSVLSEFAYTPPVDFETRNKKLLSKVNKSIWDGANLDEFRKQSILFQQNLLTARQYYKHCETVMNEKGFQEVFPELLVLLPDIKKQQELFQVYSGSPIFSKTSKALDICVTCHQVIRTSDAKQHLLNHSLEQNFPSLKVNSWTK</sequence>
<keyword evidence="9 12" id="KW-0863">Zinc-finger</keyword>
<comment type="caution">
    <text evidence="15">The sequence shown here is derived from an EMBL/GenBank/DDBJ whole genome shotgun (WGS) entry which is preliminary data.</text>
</comment>
<evidence type="ECO:0000256" key="7">
    <source>
        <dbReference type="ARBA" id="ARBA00022679"/>
    </source>
</evidence>
<dbReference type="SMART" id="SM00355">
    <property type="entry name" value="ZnF_C2H2"/>
    <property type="match status" value="4"/>
</dbReference>
<evidence type="ECO:0000256" key="5">
    <source>
        <dbReference type="ARBA" id="ARBA00022490"/>
    </source>
</evidence>
<keyword evidence="7" id="KW-0808">Transferase</keyword>
<dbReference type="EMBL" id="JAWJWF010000046">
    <property type="protein sequence ID" value="KAK6624003.1"/>
    <property type="molecule type" value="Genomic_DNA"/>
</dbReference>
<feature type="region of interest" description="Disordered" evidence="13">
    <location>
        <begin position="499"/>
        <end position="583"/>
    </location>
</feature>
<evidence type="ECO:0000313" key="15">
    <source>
        <dbReference type="EMBL" id="KAK6624003.1"/>
    </source>
</evidence>
<dbReference type="InterPro" id="IPR001841">
    <property type="entry name" value="Znf_RING"/>
</dbReference>
<evidence type="ECO:0000256" key="8">
    <source>
        <dbReference type="ARBA" id="ARBA00022723"/>
    </source>
</evidence>
<evidence type="ECO:0000259" key="14">
    <source>
        <dbReference type="PROSITE" id="PS50089"/>
    </source>
</evidence>
<keyword evidence="10" id="KW-0862">Zinc</keyword>
<evidence type="ECO:0000256" key="3">
    <source>
        <dbReference type="ARBA" id="ARBA00004906"/>
    </source>
</evidence>
<dbReference type="PANTHER" id="PTHR22938">
    <property type="entry name" value="ZINC FINGER PROTEIN 598"/>
    <property type="match status" value="1"/>
</dbReference>
<feature type="compositionally biased region" description="Polar residues" evidence="13">
    <location>
        <begin position="426"/>
        <end position="447"/>
    </location>
</feature>
<keyword evidence="16" id="KW-1185">Reference proteome</keyword>
<evidence type="ECO:0000256" key="10">
    <source>
        <dbReference type="ARBA" id="ARBA00022833"/>
    </source>
</evidence>
<dbReference type="InterPro" id="IPR056437">
    <property type="entry name" value="Znf-C2H2_ZNF598/HEL2"/>
</dbReference>
<comment type="catalytic activity">
    <reaction evidence="1">
        <text>S-ubiquitinyl-[E2 ubiquitin-conjugating enzyme]-L-cysteine + [acceptor protein]-L-lysine = [E2 ubiquitin-conjugating enzyme]-L-cysteine + N(6)-ubiquitinyl-[acceptor protein]-L-lysine.</text>
        <dbReference type="EC" id="2.3.2.27"/>
    </reaction>
</comment>
<accession>A0ABR1AND7</accession>
<evidence type="ECO:0000313" key="16">
    <source>
        <dbReference type="Proteomes" id="UP001359485"/>
    </source>
</evidence>
<dbReference type="InterPro" id="IPR041888">
    <property type="entry name" value="RING-HC_ZNF598/HEL2"/>
</dbReference>
<evidence type="ECO:0000256" key="4">
    <source>
        <dbReference type="ARBA" id="ARBA00012483"/>
    </source>
</evidence>
<evidence type="ECO:0000256" key="1">
    <source>
        <dbReference type="ARBA" id="ARBA00000900"/>
    </source>
</evidence>
<keyword evidence="5" id="KW-0963">Cytoplasm</keyword>
<comment type="subcellular location">
    <subcellularLocation>
        <location evidence="2">Cytoplasm</location>
    </subcellularLocation>
</comment>
<evidence type="ECO:0000256" key="12">
    <source>
        <dbReference type="PROSITE-ProRule" id="PRU00175"/>
    </source>
</evidence>
<gene>
    <name evidence="15" type="ORF">RUM44_010861</name>
</gene>
<dbReference type="Gene3D" id="3.30.40.10">
    <property type="entry name" value="Zinc/RING finger domain, C3HC4 (zinc finger)"/>
    <property type="match status" value="1"/>
</dbReference>
<keyword evidence="8" id="KW-0479">Metal-binding</keyword>
<evidence type="ECO:0000256" key="2">
    <source>
        <dbReference type="ARBA" id="ARBA00004496"/>
    </source>
</evidence>
<comment type="pathway">
    <text evidence="3">Protein modification; protein ubiquitination.</text>
</comment>
<evidence type="ECO:0000256" key="11">
    <source>
        <dbReference type="ARBA" id="ARBA00035113"/>
    </source>
</evidence>
<evidence type="ECO:0000256" key="6">
    <source>
        <dbReference type="ARBA" id="ARBA00022553"/>
    </source>
</evidence>
<feature type="compositionally biased region" description="Polar residues" evidence="13">
    <location>
        <begin position="572"/>
        <end position="583"/>
    </location>
</feature>
<dbReference type="InterPro" id="IPR013083">
    <property type="entry name" value="Znf_RING/FYVE/PHD"/>
</dbReference>
<dbReference type="EC" id="2.3.2.27" evidence="4"/>
<dbReference type="InterPro" id="IPR057634">
    <property type="entry name" value="PAH_ZNF598/HEL2"/>
</dbReference>
<dbReference type="PROSITE" id="PS50089">
    <property type="entry name" value="ZF_RING_2"/>
    <property type="match status" value="1"/>
</dbReference>
<dbReference type="Pfam" id="PF23202">
    <property type="entry name" value="PAH_ZNF598"/>
    <property type="match status" value="1"/>
</dbReference>
<organism evidence="15 16">
    <name type="scientific">Polyplax serrata</name>
    <name type="common">Common mouse louse</name>
    <dbReference type="NCBI Taxonomy" id="468196"/>
    <lineage>
        <taxon>Eukaryota</taxon>
        <taxon>Metazoa</taxon>
        <taxon>Ecdysozoa</taxon>
        <taxon>Arthropoda</taxon>
        <taxon>Hexapoda</taxon>
        <taxon>Insecta</taxon>
        <taxon>Pterygota</taxon>
        <taxon>Neoptera</taxon>
        <taxon>Paraneoptera</taxon>
        <taxon>Psocodea</taxon>
        <taxon>Troctomorpha</taxon>
        <taxon>Phthiraptera</taxon>
        <taxon>Anoplura</taxon>
        <taxon>Polyplacidae</taxon>
        <taxon>Polyplax</taxon>
    </lineage>
</organism>
<dbReference type="InterPro" id="IPR013087">
    <property type="entry name" value="Znf_C2H2_type"/>
</dbReference>
<dbReference type="Pfam" id="PF23230">
    <property type="entry name" value="zf-C2H2_13"/>
    <property type="match status" value="1"/>
</dbReference>
<name>A0ABR1AND7_POLSC</name>
<dbReference type="InterPro" id="IPR044288">
    <property type="entry name" value="ZNF598/HEL2"/>
</dbReference>
<feature type="compositionally biased region" description="Low complexity" evidence="13">
    <location>
        <begin position="320"/>
        <end position="338"/>
    </location>
</feature>
<feature type="compositionally biased region" description="Basic and acidic residues" evidence="13">
    <location>
        <begin position="410"/>
        <end position="422"/>
    </location>
</feature>
<reference evidence="15 16" key="1">
    <citation type="submission" date="2023-09" db="EMBL/GenBank/DDBJ databases">
        <title>Genomes of two closely related lineages of the louse Polyplax serrata with different host specificities.</title>
        <authorList>
            <person name="Martinu J."/>
            <person name="Tarabai H."/>
            <person name="Stefka J."/>
            <person name="Hypsa V."/>
        </authorList>
    </citation>
    <scope>NUCLEOTIDE SEQUENCE [LARGE SCALE GENOMIC DNA]</scope>
    <source>
        <strain evidence="15">98ZLc_SE</strain>
    </source>
</reference>
<proteinExistence type="inferred from homology"/>
<keyword evidence="6" id="KW-0597">Phosphoprotein</keyword>
<feature type="domain" description="RING-type" evidence="14">
    <location>
        <begin position="13"/>
        <end position="53"/>
    </location>
</feature>
<feature type="compositionally biased region" description="Polar residues" evidence="13">
    <location>
        <begin position="382"/>
        <end position="408"/>
    </location>
</feature>
<dbReference type="Proteomes" id="UP001359485">
    <property type="component" value="Unassembled WGS sequence"/>
</dbReference>